<keyword evidence="2" id="KW-1185">Reference proteome</keyword>
<dbReference type="RefSeq" id="WP_379055302.1">
    <property type="nucleotide sequence ID" value="NZ_JBHTKB010000001.1"/>
</dbReference>
<dbReference type="EMBL" id="JBHTKB010000001">
    <property type="protein sequence ID" value="MFD0912403.1"/>
    <property type="molecule type" value="Genomic_DNA"/>
</dbReference>
<name>A0ABW3F445_9PROT</name>
<reference evidence="2" key="1">
    <citation type="journal article" date="2019" name="Int. J. Syst. Evol. Microbiol.">
        <title>The Global Catalogue of Microorganisms (GCM) 10K type strain sequencing project: providing services to taxonomists for standard genome sequencing and annotation.</title>
        <authorList>
            <consortium name="The Broad Institute Genomics Platform"/>
            <consortium name="The Broad Institute Genome Sequencing Center for Infectious Disease"/>
            <person name="Wu L."/>
            <person name="Ma J."/>
        </authorList>
    </citation>
    <scope>NUCLEOTIDE SEQUENCE [LARGE SCALE GENOMIC DNA]</scope>
    <source>
        <strain evidence="2">CCUG 58412</strain>
    </source>
</reference>
<sequence>MLSTATMPLKPVDTHCRPRDFNAMDLLRIFEPDRQINVIARPVQAAVISYLQQVCGRMGAGYRLTLRPELATPARLDSEMRLPDVPDATGKHALLADISALVSLYADLLDCRKVGIRLEVLTGAMCPKFHIDRTGIRLLCTYLGPGTEWLDEGFCNRAALTTSYADIDAFHQALILHPQGIRQAPAQSLVLLKGSLWQGNQQAGIVHRSPQTASAASRVLLALDAIW</sequence>
<dbReference type="InterPro" id="IPR014955">
    <property type="entry name" value="DUF1826"/>
</dbReference>
<gene>
    <name evidence="1" type="ORF">ACFQ1Z_02480</name>
</gene>
<evidence type="ECO:0000313" key="2">
    <source>
        <dbReference type="Proteomes" id="UP001597128"/>
    </source>
</evidence>
<dbReference type="Proteomes" id="UP001597128">
    <property type="component" value="Unassembled WGS sequence"/>
</dbReference>
<evidence type="ECO:0000313" key="1">
    <source>
        <dbReference type="EMBL" id="MFD0912403.1"/>
    </source>
</evidence>
<accession>A0ABW3F445</accession>
<protein>
    <submittedName>
        <fullName evidence="1">DUF1826 domain-containing protein</fullName>
    </submittedName>
</protein>
<proteinExistence type="predicted"/>
<organism evidence="1 2">
    <name type="scientific">Methylophilus luteus</name>
    <dbReference type="NCBI Taxonomy" id="640108"/>
    <lineage>
        <taxon>Bacteria</taxon>
        <taxon>Pseudomonadati</taxon>
        <taxon>Pseudomonadota</taxon>
        <taxon>Betaproteobacteria</taxon>
        <taxon>Nitrosomonadales</taxon>
        <taxon>Methylophilaceae</taxon>
        <taxon>Methylophilus</taxon>
    </lineage>
</organism>
<comment type="caution">
    <text evidence="1">The sequence shown here is derived from an EMBL/GenBank/DDBJ whole genome shotgun (WGS) entry which is preliminary data.</text>
</comment>
<dbReference type="Pfam" id="PF08856">
    <property type="entry name" value="DUF1826"/>
    <property type="match status" value="1"/>
</dbReference>